<comment type="caution">
    <text evidence="2">The sequence shown here is derived from an EMBL/GenBank/DDBJ whole genome shotgun (WGS) entry which is preliminary data.</text>
</comment>
<accession>A0AAV5SE04</accession>
<evidence type="ECO:0000256" key="1">
    <source>
        <dbReference type="SAM" id="MobiDB-lite"/>
    </source>
</evidence>
<reference evidence="2" key="1">
    <citation type="submission" date="2023-10" db="EMBL/GenBank/DDBJ databases">
        <title>Genome assembly of Pristionchus species.</title>
        <authorList>
            <person name="Yoshida K."/>
            <person name="Sommer R.J."/>
        </authorList>
    </citation>
    <scope>NUCLEOTIDE SEQUENCE</scope>
    <source>
        <strain evidence="2">RS0144</strain>
    </source>
</reference>
<gene>
    <name evidence="2" type="ORF">PENTCL1PPCAC_439</name>
</gene>
<name>A0AAV5SE04_9BILA</name>
<dbReference type="Proteomes" id="UP001432027">
    <property type="component" value="Unassembled WGS sequence"/>
</dbReference>
<evidence type="ECO:0000313" key="3">
    <source>
        <dbReference type="Proteomes" id="UP001432027"/>
    </source>
</evidence>
<sequence length="107" mass="11285">ANLLIHFLSSPPLLLHSFSPSLAVDRSSLANVLGMGNSVPNIINHDNPDDTGRIPNSVVGHSSDHHNPPQVMEKDGAAAAAAAVNSKSGIIRFVIDNTHQWSKSEGC</sequence>
<evidence type="ECO:0000313" key="2">
    <source>
        <dbReference type="EMBL" id="GMS78264.1"/>
    </source>
</evidence>
<feature type="region of interest" description="Disordered" evidence="1">
    <location>
        <begin position="47"/>
        <end position="69"/>
    </location>
</feature>
<protein>
    <submittedName>
        <fullName evidence="2">Uncharacterized protein</fullName>
    </submittedName>
</protein>
<dbReference type="EMBL" id="BTSX01000001">
    <property type="protein sequence ID" value="GMS78264.1"/>
    <property type="molecule type" value="Genomic_DNA"/>
</dbReference>
<dbReference type="AlphaFoldDB" id="A0AAV5SE04"/>
<feature type="non-terminal residue" evidence="2">
    <location>
        <position position="1"/>
    </location>
</feature>
<organism evidence="2 3">
    <name type="scientific">Pristionchus entomophagus</name>
    <dbReference type="NCBI Taxonomy" id="358040"/>
    <lineage>
        <taxon>Eukaryota</taxon>
        <taxon>Metazoa</taxon>
        <taxon>Ecdysozoa</taxon>
        <taxon>Nematoda</taxon>
        <taxon>Chromadorea</taxon>
        <taxon>Rhabditida</taxon>
        <taxon>Rhabditina</taxon>
        <taxon>Diplogasteromorpha</taxon>
        <taxon>Diplogasteroidea</taxon>
        <taxon>Neodiplogasteridae</taxon>
        <taxon>Pristionchus</taxon>
    </lineage>
</organism>
<keyword evidence="3" id="KW-1185">Reference proteome</keyword>
<proteinExistence type="predicted"/>